<comment type="caution">
    <text evidence="1">The sequence shown here is derived from an EMBL/GenBank/DDBJ whole genome shotgun (WGS) entry which is preliminary data.</text>
</comment>
<evidence type="ECO:0000313" key="2">
    <source>
        <dbReference type="Proteomes" id="UP000054563"/>
    </source>
</evidence>
<dbReference type="Proteomes" id="UP000054563">
    <property type="component" value="Unassembled WGS sequence"/>
</dbReference>
<dbReference type="VEuPathDB" id="FungiDB:CIHG_10579"/>
<name>A0A0P6Q2Y4_COCIT</name>
<organism evidence="1 2">
    <name type="scientific">Coccidioides immitis H538.4</name>
    <dbReference type="NCBI Taxonomy" id="396776"/>
    <lineage>
        <taxon>Eukaryota</taxon>
        <taxon>Fungi</taxon>
        <taxon>Dikarya</taxon>
        <taxon>Ascomycota</taxon>
        <taxon>Pezizomycotina</taxon>
        <taxon>Eurotiomycetes</taxon>
        <taxon>Eurotiomycetidae</taxon>
        <taxon>Onygenales</taxon>
        <taxon>Onygenaceae</taxon>
        <taxon>Coccidioides</taxon>
    </lineage>
</organism>
<reference evidence="1 2" key="1">
    <citation type="journal article" date="2010" name="Genome Res.">
        <title>Population genomic sequencing of Coccidioides fungi reveals recent hybridization and transposon control.</title>
        <authorList>
            <person name="Neafsey D.E."/>
            <person name="Barker B.M."/>
            <person name="Sharpton T.J."/>
            <person name="Stajich J.E."/>
            <person name="Park D.J."/>
            <person name="Whiston E."/>
            <person name="Hung C.-Y."/>
            <person name="McMahan C."/>
            <person name="White J."/>
            <person name="Sykes S."/>
            <person name="Heiman D."/>
            <person name="Young S."/>
            <person name="Zeng Q."/>
            <person name="Abouelleil A."/>
            <person name="Aftuck L."/>
            <person name="Bessette D."/>
            <person name="Brown A."/>
            <person name="FitzGerald M."/>
            <person name="Lui A."/>
            <person name="Macdonald J.P."/>
            <person name="Priest M."/>
            <person name="Orbach M.J."/>
            <person name="Galgiani J.N."/>
            <person name="Kirkland T.N."/>
            <person name="Cole G.T."/>
            <person name="Birren B.W."/>
            <person name="Henn M.R."/>
            <person name="Taylor J.W."/>
            <person name="Rounsley S.D."/>
        </authorList>
    </citation>
    <scope>NUCLEOTIDE SEQUENCE [LARGE SCALE GENOMIC DNA]</scope>
    <source>
        <strain evidence="1 2">H538.4</strain>
    </source>
</reference>
<dbReference type="EMBL" id="AASO01004160">
    <property type="protein sequence ID" value="KMU82185.1"/>
    <property type="molecule type" value="Genomic_DNA"/>
</dbReference>
<sequence>MEDSSLVVRRATYVETYRFLVVVGDQSSAESPVLEGLTRQPRLRENGLSSIKELNPVENAMGIGDVGDTGKKPFSEDIRIEVYGPNQEHFSVTDLPNISRRTTAGVSTKDVFEWAGEFNPDGNRTLEELTGPDLVDK</sequence>
<protein>
    <submittedName>
        <fullName evidence="1">Uncharacterized protein</fullName>
    </submittedName>
</protein>
<dbReference type="AlphaFoldDB" id="A0A0P6Q2Y4"/>
<dbReference type="STRING" id="396776.A0A0P6Q2Y4"/>
<proteinExistence type="predicted"/>
<evidence type="ECO:0000313" key="1">
    <source>
        <dbReference type="EMBL" id="KMU82185.1"/>
    </source>
</evidence>
<gene>
    <name evidence="1" type="ORF">CIHG_10579</name>
</gene>
<accession>A0A0P6Q2Y4</accession>